<dbReference type="PROSITE" id="PS50172">
    <property type="entry name" value="BRCT"/>
    <property type="match status" value="1"/>
</dbReference>
<accession>A0ABR3VZD1</accession>
<dbReference type="SUPFAM" id="SSF56399">
    <property type="entry name" value="ADP-ribosylation"/>
    <property type="match status" value="1"/>
</dbReference>
<keyword evidence="6" id="KW-0539">Nucleus</keyword>
<dbReference type="PROSITE" id="PS51059">
    <property type="entry name" value="PARP_CATALYTIC"/>
    <property type="match status" value="1"/>
</dbReference>
<dbReference type="SUPFAM" id="SSF47587">
    <property type="entry name" value="Domain of poly(ADP-ribose) polymerase"/>
    <property type="match status" value="1"/>
</dbReference>
<dbReference type="CDD" id="cd07997">
    <property type="entry name" value="WGR_PARP"/>
    <property type="match status" value="1"/>
</dbReference>
<keyword evidence="2 9" id="KW-0328">Glycosyltransferase</keyword>
<evidence type="ECO:0000313" key="15">
    <source>
        <dbReference type="EMBL" id="KAL1849155.1"/>
    </source>
</evidence>
<name>A0ABR3VZD1_9PEZI</name>
<dbReference type="SMART" id="SM00773">
    <property type="entry name" value="WGR"/>
    <property type="match status" value="1"/>
</dbReference>
<feature type="region of interest" description="Disordered" evidence="10">
    <location>
        <begin position="287"/>
        <end position="315"/>
    </location>
</feature>
<keyword evidence="16" id="KW-1185">Reference proteome</keyword>
<dbReference type="Pfam" id="PF00533">
    <property type="entry name" value="BRCT"/>
    <property type="match status" value="1"/>
</dbReference>
<evidence type="ECO:0000256" key="10">
    <source>
        <dbReference type="SAM" id="MobiDB-lite"/>
    </source>
</evidence>
<dbReference type="CDD" id="cd01437">
    <property type="entry name" value="parp_like"/>
    <property type="match status" value="1"/>
</dbReference>
<evidence type="ECO:0000256" key="4">
    <source>
        <dbReference type="ARBA" id="ARBA00022695"/>
    </source>
</evidence>
<dbReference type="InterPro" id="IPR008893">
    <property type="entry name" value="WGR_domain"/>
</dbReference>
<dbReference type="PROSITE" id="PS51060">
    <property type="entry name" value="PARP_ALPHA_HD"/>
    <property type="match status" value="1"/>
</dbReference>
<proteinExistence type="inferred from homology"/>
<dbReference type="PANTHER" id="PTHR10459:SF60">
    <property type="entry name" value="POLY [ADP-RIBOSE] POLYMERASE 2"/>
    <property type="match status" value="1"/>
</dbReference>
<feature type="domain" description="PARP catalytic" evidence="12">
    <location>
        <begin position="443"/>
        <end position="673"/>
    </location>
</feature>
<protein>
    <recommendedName>
        <fullName evidence="9">Poly [ADP-ribose] polymerase</fullName>
        <shortName evidence="9">PARP</shortName>
        <ecNumber evidence="9">2.4.2.-</ecNumber>
    </recommendedName>
</protein>
<evidence type="ECO:0000256" key="1">
    <source>
        <dbReference type="ARBA" id="ARBA00004123"/>
    </source>
</evidence>
<dbReference type="EC" id="2.4.2.-" evidence="9"/>
<dbReference type="EMBL" id="JAWRVE010000205">
    <property type="protein sequence ID" value="KAL1849155.1"/>
    <property type="molecule type" value="Genomic_DNA"/>
</dbReference>
<dbReference type="Gene3D" id="1.20.142.10">
    <property type="entry name" value="Poly(ADP-ribose) polymerase, regulatory domain"/>
    <property type="match status" value="1"/>
</dbReference>
<evidence type="ECO:0000256" key="9">
    <source>
        <dbReference type="RuleBase" id="RU362114"/>
    </source>
</evidence>
<evidence type="ECO:0000256" key="6">
    <source>
        <dbReference type="ARBA" id="ARBA00023242"/>
    </source>
</evidence>
<evidence type="ECO:0000256" key="7">
    <source>
        <dbReference type="ARBA" id="ARBA00024347"/>
    </source>
</evidence>
<reference evidence="15 16" key="1">
    <citation type="journal article" date="2024" name="IMA Fungus">
        <title>IMA Genome - F19 : A genome assembly and annotation guide to empower mycologists, including annotated draft genome sequences of Ceratocystis pirilliformis, Diaporthe australafricana, Fusarium ophioides, Paecilomyces lecythidis, and Sporothrix stenoceras.</title>
        <authorList>
            <person name="Aylward J."/>
            <person name="Wilson A.M."/>
            <person name="Visagie C.M."/>
            <person name="Spraker J."/>
            <person name="Barnes I."/>
            <person name="Buitendag C."/>
            <person name="Ceriani C."/>
            <person name="Del Mar Angel L."/>
            <person name="du Plessis D."/>
            <person name="Fuchs T."/>
            <person name="Gasser K."/>
            <person name="Kramer D."/>
            <person name="Li W."/>
            <person name="Munsamy K."/>
            <person name="Piso A."/>
            <person name="Price J.L."/>
            <person name="Sonnekus B."/>
            <person name="Thomas C."/>
            <person name="van der Nest A."/>
            <person name="van Dijk A."/>
            <person name="van Heerden A."/>
            <person name="van Vuuren N."/>
            <person name="Yilmaz N."/>
            <person name="Duong T.A."/>
            <person name="van der Merwe N.A."/>
            <person name="Wingfield M.J."/>
            <person name="Wingfield B.D."/>
        </authorList>
    </citation>
    <scope>NUCLEOTIDE SEQUENCE [LARGE SCALE GENOMIC DNA]</scope>
    <source>
        <strain evidence="15 16">CMW 18300</strain>
    </source>
</reference>
<comment type="catalytic activity">
    <reaction evidence="8">
        <text>NAD(+) + (ADP-D-ribosyl)n-acceptor = nicotinamide + (ADP-D-ribosyl)n+1-acceptor + H(+).</text>
        <dbReference type="EC" id="2.4.2.30"/>
    </reaction>
</comment>
<dbReference type="SMART" id="SM00292">
    <property type="entry name" value="BRCT"/>
    <property type="match status" value="1"/>
</dbReference>
<sequence length="673" mass="73945">MPPRAKKAAASAPSANATAPMPLDGCVIAFSGTFTGYKQSVLLEKAVALGAAPAKSVTEKTTHVVTTQSDFDKECTKVWQAKDRGIYIVSLNWLLDSEQSNAQQPEAKYLFDASQNGTHQSNNNTVASKKRQASPAASNASPEPTAKKTKLETVAQSGKAAAIGKEQIAKSRDVQVPVDEGCSLAGYGVHVDEDSVIWDASLNQTNAGQNNNKFYRIQVLVSGGDARTWTRWGRVGERGQSKVLGSGSVSDAKAQFEKKFKEKSGLLWENRMDEPLPKKYVFLEKSYQPDSDTEEDAKPSNGKEGAKEGPPPCTLEPDVQKLMQLIFNQKYFAAAMTDMNYDLDKLPLGKLSKATIMRGFQTLKDLSILVDDPASASADSMSVEDLSNRYYSLIPHNFRRDRPPIINSQDTVKREIELLETLADMKEASNILKAEIDERNSVHPLDRQYRGLGMEEMTPLDPNGTEFKLLGEYLMNTRGRTHAVNYSIENIFRIERHGEKERFIADKISDRRLLWHGSRATNFGGILSQGLRIAPPEAPATGYMFGKGIYLADMSSKSVNYCVPGISDGTALLLLCEAELGDPMQELTNAEYNAADHAKAKGIWSTFGKGTTGPSTWQDASCVHPSLKGIKMPDTTRKAPGPTGVPGACLLYNEYIAYDVSQIRLRYLFRVKV</sequence>
<feature type="domain" description="PARP alpha-helical" evidence="13">
    <location>
        <begin position="312"/>
        <end position="433"/>
    </location>
</feature>
<keyword evidence="5 9" id="KW-0520">NAD</keyword>
<dbReference type="Pfam" id="PF00644">
    <property type="entry name" value="PARP"/>
    <property type="match status" value="1"/>
</dbReference>
<dbReference type="SUPFAM" id="SSF142921">
    <property type="entry name" value="WGR domain-like"/>
    <property type="match status" value="1"/>
</dbReference>
<dbReference type="Proteomes" id="UP001583177">
    <property type="component" value="Unassembled WGS sequence"/>
</dbReference>
<comment type="subcellular location">
    <subcellularLocation>
        <location evidence="1">Nucleus</location>
    </subcellularLocation>
</comment>
<dbReference type="InterPro" id="IPR036616">
    <property type="entry name" value="Poly(ADP-ribose)pol_reg_dom_sf"/>
</dbReference>
<dbReference type="InterPro" id="IPR036930">
    <property type="entry name" value="WGR_dom_sf"/>
</dbReference>
<dbReference type="InterPro" id="IPR001357">
    <property type="entry name" value="BRCT_dom"/>
</dbReference>
<evidence type="ECO:0000259" key="12">
    <source>
        <dbReference type="PROSITE" id="PS51059"/>
    </source>
</evidence>
<dbReference type="InterPro" id="IPR050800">
    <property type="entry name" value="ARTD/PARP"/>
</dbReference>
<dbReference type="PANTHER" id="PTHR10459">
    <property type="entry name" value="DNA LIGASE"/>
    <property type="match status" value="1"/>
</dbReference>
<dbReference type="Gene3D" id="2.20.140.10">
    <property type="entry name" value="WGR domain"/>
    <property type="match status" value="1"/>
</dbReference>
<evidence type="ECO:0000259" key="13">
    <source>
        <dbReference type="PROSITE" id="PS51060"/>
    </source>
</evidence>
<dbReference type="PROSITE" id="PS51977">
    <property type="entry name" value="WGR"/>
    <property type="match status" value="1"/>
</dbReference>
<evidence type="ECO:0000259" key="14">
    <source>
        <dbReference type="PROSITE" id="PS51977"/>
    </source>
</evidence>
<dbReference type="Pfam" id="PF05406">
    <property type="entry name" value="WGR"/>
    <property type="match status" value="1"/>
</dbReference>
<gene>
    <name evidence="15" type="ORF">Daus18300_013360</name>
</gene>
<organism evidence="15 16">
    <name type="scientific">Diaporthe australafricana</name>
    <dbReference type="NCBI Taxonomy" id="127596"/>
    <lineage>
        <taxon>Eukaryota</taxon>
        <taxon>Fungi</taxon>
        <taxon>Dikarya</taxon>
        <taxon>Ascomycota</taxon>
        <taxon>Pezizomycotina</taxon>
        <taxon>Sordariomycetes</taxon>
        <taxon>Sordariomycetidae</taxon>
        <taxon>Diaporthales</taxon>
        <taxon>Diaporthaceae</taxon>
        <taxon>Diaporthe</taxon>
    </lineage>
</organism>
<feature type="region of interest" description="Disordered" evidence="10">
    <location>
        <begin position="115"/>
        <end position="152"/>
    </location>
</feature>
<evidence type="ECO:0000256" key="2">
    <source>
        <dbReference type="ARBA" id="ARBA00022676"/>
    </source>
</evidence>
<dbReference type="InterPro" id="IPR012317">
    <property type="entry name" value="Poly(ADP-ribose)pol_cat_dom"/>
</dbReference>
<feature type="compositionally biased region" description="Low complexity" evidence="10">
    <location>
        <begin position="133"/>
        <end position="144"/>
    </location>
</feature>
<dbReference type="InterPro" id="IPR036420">
    <property type="entry name" value="BRCT_dom_sf"/>
</dbReference>
<comment type="caution">
    <text evidence="15">The sequence shown here is derived from an EMBL/GenBank/DDBJ whole genome shotgun (WGS) entry which is preliminary data.</text>
</comment>
<keyword evidence="3 9" id="KW-0808">Transferase</keyword>
<dbReference type="InterPro" id="IPR004102">
    <property type="entry name" value="Poly(ADP-ribose)pol_reg_dom"/>
</dbReference>
<evidence type="ECO:0000256" key="5">
    <source>
        <dbReference type="ARBA" id="ARBA00023027"/>
    </source>
</evidence>
<keyword evidence="4" id="KW-0548">Nucleotidyltransferase</keyword>
<evidence type="ECO:0000256" key="3">
    <source>
        <dbReference type="ARBA" id="ARBA00022679"/>
    </source>
</evidence>
<feature type="domain" description="BRCT" evidence="11">
    <location>
        <begin position="18"/>
        <end position="111"/>
    </location>
</feature>
<feature type="compositionally biased region" description="Polar residues" evidence="10">
    <location>
        <begin position="115"/>
        <end position="127"/>
    </location>
</feature>
<dbReference type="Pfam" id="PF02877">
    <property type="entry name" value="PARP_reg"/>
    <property type="match status" value="1"/>
</dbReference>
<comment type="similarity">
    <text evidence="7">Belongs to the ARTD/PARP family.</text>
</comment>
<dbReference type="SUPFAM" id="SSF52113">
    <property type="entry name" value="BRCT domain"/>
    <property type="match status" value="1"/>
</dbReference>
<feature type="domain" description="WGR" evidence="14">
    <location>
        <begin position="186"/>
        <end position="280"/>
    </location>
</feature>
<dbReference type="Gene3D" id="3.90.228.10">
    <property type="match status" value="1"/>
</dbReference>
<evidence type="ECO:0000313" key="16">
    <source>
        <dbReference type="Proteomes" id="UP001583177"/>
    </source>
</evidence>
<evidence type="ECO:0000259" key="11">
    <source>
        <dbReference type="PROSITE" id="PS50172"/>
    </source>
</evidence>
<dbReference type="Gene3D" id="3.40.50.10190">
    <property type="entry name" value="BRCT domain"/>
    <property type="match status" value="1"/>
</dbReference>
<evidence type="ECO:0000256" key="8">
    <source>
        <dbReference type="ARBA" id="ARBA00033987"/>
    </source>
</evidence>